<dbReference type="EMBL" id="RYUQ01000002">
    <property type="protein sequence ID" value="RYQ26465.1"/>
    <property type="molecule type" value="Genomic_DNA"/>
</dbReference>
<evidence type="ECO:0000313" key="2">
    <source>
        <dbReference type="Proteomes" id="UP000292535"/>
    </source>
</evidence>
<proteinExistence type="predicted"/>
<evidence type="ECO:0000313" key="1">
    <source>
        <dbReference type="EMBL" id="RYQ26465.1"/>
    </source>
</evidence>
<organism evidence="1 2">
    <name type="scientific">Bifidobacterium pseudolongum subsp. globosum</name>
    <dbReference type="NCBI Taxonomy" id="1690"/>
    <lineage>
        <taxon>Bacteria</taxon>
        <taxon>Bacillati</taxon>
        <taxon>Actinomycetota</taxon>
        <taxon>Actinomycetes</taxon>
        <taxon>Bifidobacteriales</taxon>
        <taxon>Bifidobacteriaceae</taxon>
        <taxon>Bifidobacterium</taxon>
    </lineage>
</organism>
<reference evidence="1 2" key="1">
    <citation type="submission" date="2018-12" db="EMBL/GenBank/DDBJ databases">
        <title>Unveiling genomic diversity among members of the Bifidobacterium pseudolongum species, a widely distributed gut commensal of the animal kingdom.</title>
        <authorList>
            <person name="Lugli G.A."/>
            <person name="Duranti S."/>
            <person name="Albert K."/>
            <person name="Mancabelli L."/>
            <person name="Napoli S."/>
            <person name="Viappiani A."/>
            <person name="Anzalone R."/>
            <person name="Longhi G."/>
            <person name="Milani C."/>
            <person name="Turroni F."/>
            <person name="Alessandri G."/>
            <person name="Sela D.A."/>
            <person name="Van Sinderen D."/>
            <person name="Ventura M."/>
        </authorList>
    </citation>
    <scope>NUCLEOTIDE SEQUENCE [LARGE SCALE GENOMIC DNA]</scope>
    <source>
        <strain evidence="1 2">2032B</strain>
    </source>
</reference>
<gene>
    <name evidence="1" type="ORF">PG2032B_1061</name>
</gene>
<comment type="caution">
    <text evidence="1">The sequence shown here is derived from an EMBL/GenBank/DDBJ whole genome shotgun (WGS) entry which is preliminary data.</text>
</comment>
<dbReference type="AlphaFoldDB" id="A0A4Q5AFV1"/>
<name>A0A4Q5AFV1_9BIFI</name>
<dbReference type="Proteomes" id="UP000292535">
    <property type="component" value="Unassembled WGS sequence"/>
</dbReference>
<sequence length="145" mass="16206">MTQVRFSIGRYLPTGSAAAYGTVRCAPDRRVTADKRIMLPTPFEVRLDEQGDALVELEPTREQFAWIITILPTRGEPFGRTVEVPDTTATMDYTDLLDTDPTTLVPPALTMGELMRVHWAESDDDAYAYSRAHPDELVLYQEAGA</sequence>
<dbReference type="RefSeq" id="WP_129853670.1">
    <property type="nucleotide sequence ID" value="NZ_RYUQ01000002.1"/>
</dbReference>
<protein>
    <submittedName>
        <fullName evidence="1">Uncharacterized protein</fullName>
    </submittedName>
</protein>
<accession>A0A4Q5AFV1</accession>